<dbReference type="InterPro" id="IPR036986">
    <property type="entry name" value="S4_RNA-bd_sf"/>
</dbReference>
<dbReference type="NCBIfam" id="TIGR00093">
    <property type="entry name" value="pseudouridine synthase"/>
    <property type="match status" value="1"/>
</dbReference>
<dbReference type="PROSITE" id="PS50889">
    <property type="entry name" value="S4"/>
    <property type="match status" value="1"/>
</dbReference>
<feature type="domain" description="RNA-binding S4" evidence="6">
    <location>
        <begin position="128"/>
        <end position="196"/>
    </location>
</feature>
<dbReference type="InterPro" id="IPR018496">
    <property type="entry name" value="PsdUridine_synth_RsuA/RluB_CS"/>
</dbReference>
<evidence type="ECO:0000313" key="8">
    <source>
        <dbReference type="Proteomes" id="UP000523795"/>
    </source>
</evidence>
<dbReference type="InterPro" id="IPR050343">
    <property type="entry name" value="RsuA_PseudoU_synthase"/>
</dbReference>
<evidence type="ECO:0000313" key="7">
    <source>
        <dbReference type="EMBL" id="NKX50011.1"/>
    </source>
</evidence>
<evidence type="ECO:0000256" key="1">
    <source>
        <dbReference type="ARBA" id="ARBA00008348"/>
    </source>
</evidence>
<dbReference type="Gene3D" id="3.10.290.10">
    <property type="entry name" value="RNA-binding S4 domain"/>
    <property type="match status" value="1"/>
</dbReference>
<proteinExistence type="inferred from homology"/>
<feature type="compositionally biased region" description="Low complexity" evidence="5">
    <location>
        <begin position="53"/>
        <end position="92"/>
    </location>
</feature>
<organism evidence="7 8">
    <name type="scientific">Arthrobacter deserti</name>
    <dbReference type="NCBI Taxonomy" id="1742687"/>
    <lineage>
        <taxon>Bacteria</taxon>
        <taxon>Bacillati</taxon>
        <taxon>Actinomycetota</taxon>
        <taxon>Actinomycetes</taxon>
        <taxon>Micrococcales</taxon>
        <taxon>Micrococcaceae</taxon>
        <taxon>Arthrobacter</taxon>
    </lineage>
</organism>
<dbReference type="CDD" id="cd00165">
    <property type="entry name" value="S4"/>
    <property type="match status" value="1"/>
</dbReference>
<keyword evidence="2 4" id="KW-0413">Isomerase</keyword>
<dbReference type="SUPFAM" id="SSF55174">
    <property type="entry name" value="Alpha-L RNA-binding motif"/>
    <property type="match status" value="1"/>
</dbReference>
<dbReference type="InterPro" id="IPR000748">
    <property type="entry name" value="PsdUridine_synth_RsuA/RluB/E/F"/>
</dbReference>
<evidence type="ECO:0000256" key="5">
    <source>
        <dbReference type="SAM" id="MobiDB-lite"/>
    </source>
</evidence>
<dbReference type="PANTHER" id="PTHR47683">
    <property type="entry name" value="PSEUDOURIDINE SYNTHASE FAMILY PROTEIN-RELATED"/>
    <property type="match status" value="1"/>
</dbReference>
<dbReference type="InterPro" id="IPR020094">
    <property type="entry name" value="TruA/RsuA/RluB/E/F_N"/>
</dbReference>
<name>A0ABX1JLI3_9MICC</name>
<protein>
    <recommendedName>
        <fullName evidence="4">Pseudouridine synthase</fullName>
        <ecNumber evidence="4">5.4.99.-</ecNumber>
    </recommendedName>
</protein>
<accession>A0ABX1JLI3</accession>
<dbReference type="Pfam" id="PF00849">
    <property type="entry name" value="PseudoU_synth_2"/>
    <property type="match status" value="1"/>
</dbReference>
<evidence type="ECO:0000256" key="3">
    <source>
        <dbReference type="PROSITE-ProRule" id="PRU00182"/>
    </source>
</evidence>
<dbReference type="EC" id="5.4.99.-" evidence="4"/>
<dbReference type="InterPro" id="IPR020103">
    <property type="entry name" value="PsdUridine_synth_cat_dom_sf"/>
</dbReference>
<feature type="compositionally biased region" description="Basic and acidic residues" evidence="5">
    <location>
        <begin position="115"/>
        <end position="126"/>
    </location>
</feature>
<keyword evidence="8" id="KW-1185">Reference proteome</keyword>
<dbReference type="PANTHER" id="PTHR47683:SF2">
    <property type="entry name" value="RNA-BINDING S4 DOMAIN-CONTAINING PROTEIN"/>
    <property type="match status" value="1"/>
</dbReference>
<feature type="non-terminal residue" evidence="7">
    <location>
        <position position="1"/>
    </location>
</feature>
<dbReference type="EMBL" id="JAAZSR010000054">
    <property type="protein sequence ID" value="NKX50011.1"/>
    <property type="molecule type" value="Genomic_DNA"/>
</dbReference>
<dbReference type="CDD" id="cd02870">
    <property type="entry name" value="PseudoU_synth_RsuA_like"/>
    <property type="match status" value="1"/>
</dbReference>
<feature type="region of interest" description="Disordered" evidence="5">
    <location>
        <begin position="1"/>
        <end position="126"/>
    </location>
</feature>
<dbReference type="Gene3D" id="3.30.70.1560">
    <property type="entry name" value="Alpha-L RNA-binding motif"/>
    <property type="match status" value="1"/>
</dbReference>
<dbReference type="InterPro" id="IPR002942">
    <property type="entry name" value="S4_RNA-bd"/>
</dbReference>
<comment type="similarity">
    <text evidence="1 4">Belongs to the pseudouridine synthase RsuA family.</text>
</comment>
<dbReference type="SMART" id="SM00363">
    <property type="entry name" value="S4"/>
    <property type="match status" value="1"/>
</dbReference>
<dbReference type="Gene3D" id="3.30.70.580">
    <property type="entry name" value="Pseudouridine synthase I, catalytic domain, N-terminal subdomain"/>
    <property type="match status" value="1"/>
</dbReference>
<gene>
    <name evidence="7" type="ORF">HER39_05355</name>
</gene>
<evidence type="ECO:0000259" key="6">
    <source>
        <dbReference type="SMART" id="SM00363"/>
    </source>
</evidence>
<dbReference type="InterPro" id="IPR006145">
    <property type="entry name" value="PsdUridine_synth_RsuA/RluA"/>
</dbReference>
<feature type="compositionally biased region" description="Low complexity" evidence="5">
    <location>
        <begin position="1"/>
        <end position="14"/>
    </location>
</feature>
<evidence type="ECO:0000256" key="4">
    <source>
        <dbReference type="RuleBase" id="RU003887"/>
    </source>
</evidence>
<dbReference type="Pfam" id="PF01479">
    <property type="entry name" value="S4"/>
    <property type="match status" value="1"/>
</dbReference>
<dbReference type="SUPFAM" id="SSF55120">
    <property type="entry name" value="Pseudouridine synthase"/>
    <property type="match status" value="1"/>
</dbReference>
<dbReference type="InterPro" id="IPR042092">
    <property type="entry name" value="PsdUridine_s_RsuA/RluB/E/F_cat"/>
</dbReference>
<evidence type="ECO:0000256" key="2">
    <source>
        <dbReference type="ARBA" id="ARBA00023235"/>
    </source>
</evidence>
<comment type="caution">
    <text evidence="7">The sequence shown here is derived from an EMBL/GenBank/DDBJ whole genome shotgun (WGS) entry which is preliminary data.</text>
</comment>
<reference evidence="7 8" key="1">
    <citation type="submission" date="2020-04" db="EMBL/GenBank/DDBJ databases">
        <authorList>
            <person name="Liu S."/>
        </authorList>
    </citation>
    <scope>NUCLEOTIDE SEQUENCE [LARGE SCALE GENOMIC DNA]</scope>
    <source>
        <strain evidence="7 8">CGMCC 1.15091</strain>
    </source>
</reference>
<dbReference type="Proteomes" id="UP000523795">
    <property type="component" value="Unassembled WGS sequence"/>
</dbReference>
<feature type="compositionally biased region" description="Gly residues" evidence="5">
    <location>
        <begin position="24"/>
        <end position="34"/>
    </location>
</feature>
<sequence>TNAPRSGSGRNTPRGGNGPRKSGKGFGPAGGGKAGGKDSAFKPGQGQPGKSGAGKASGKSGAGKAPGKSGAGKAPGKSGAGKPAGRPAGPRPFGQERFGQNLGPVRNRPRPVRTGHGETSELHNPEGVRLQKVMACAGVASRRVCEEMIEAGRVEVDGVVVRELGVRVDPARSVIHVDGIRIQTDETLKFFVFNKPKRVVSTMEDPEGRPCISDYLKKHQGERLSHVGRLDQATEGLLLLTNDGELANRLTHPSYEVPKTYLVQVRGPMEHGIGAQMKEGIELEDGIATVDSFKLRDSVPGHVLVEVVLHSGRNRIVRRMFDAVGYPVERLVRTQIGPISLGNQRQGSIRALGRQEVGHLLSLVGM</sequence>
<keyword evidence="3" id="KW-0694">RNA-binding</keyword>
<dbReference type="PROSITE" id="PS01149">
    <property type="entry name" value="PSI_RSU"/>
    <property type="match status" value="1"/>
</dbReference>